<accession>A0A8J8TTP4</accession>
<keyword evidence="4" id="KW-1185">Reference proteome</keyword>
<sequence>MTERDLESESEPFADVPAEDGDVSPCYQAYVERNDHRPDSCTIYEALDAESMSDTWIRAMEGAFVSREDAR</sequence>
<feature type="region of interest" description="Disordered" evidence="1">
    <location>
        <begin position="1"/>
        <end position="22"/>
    </location>
</feature>
<name>A0A8J8TTP4_9EURY</name>
<proteinExistence type="predicted"/>
<feature type="compositionally biased region" description="Acidic residues" evidence="1">
    <location>
        <begin position="8"/>
        <end position="22"/>
    </location>
</feature>
<feature type="domain" description="DUF7511" evidence="2">
    <location>
        <begin position="27"/>
        <end position="71"/>
    </location>
</feature>
<dbReference type="EMBL" id="PHNJ01000001">
    <property type="protein sequence ID" value="TYL40119.1"/>
    <property type="molecule type" value="Genomic_DNA"/>
</dbReference>
<dbReference type="InterPro" id="IPR055933">
    <property type="entry name" value="DUF7511"/>
</dbReference>
<evidence type="ECO:0000259" key="2">
    <source>
        <dbReference type="Pfam" id="PF24351"/>
    </source>
</evidence>
<dbReference type="Proteomes" id="UP000766904">
    <property type="component" value="Unassembled WGS sequence"/>
</dbReference>
<evidence type="ECO:0000313" key="3">
    <source>
        <dbReference type="EMBL" id="TYL40119.1"/>
    </source>
</evidence>
<dbReference type="OrthoDB" id="190609at2157"/>
<dbReference type="AlphaFoldDB" id="A0A8J8TTP4"/>
<evidence type="ECO:0000256" key="1">
    <source>
        <dbReference type="SAM" id="MobiDB-lite"/>
    </source>
</evidence>
<evidence type="ECO:0000313" key="4">
    <source>
        <dbReference type="Proteomes" id="UP000766904"/>
    </source>
</evidence>
<comment type="caution">
    <text evidence="3">The sequence shown here is derived from an EMBL/GenBank/DDBJ whole genome shotgun (WGS) entry which is preliminary data.</text>
</comment>
<gene>
    <name evidence="3" type="ORF">CV102_00625</name>
</gene>
<dbReference type="Pfam" id="PF24351">
    <property type="entry name" value="DUF7511"/>
    <property type="match status" value="1"/>
</dbReference>
<protein>
    <recommendedName>
        <fullName evidence="2">DUF7511 domain-containing protein</fullName>
    </recommendedName>
</protein>
<organism evidence="3 4">
    <name type="scientific">Natronococcus pandeyae</name>
    <dbReference type="NCBI Taxonomy" id="2055836"/>
    <lineage>
        <taxon>Archaea</taxon>
        <taxon>Methanobacteriati</taxon>
        <taxon>Methanobacteriota</taxon>
        <taxon>Stenosarchaea group</taxon>
        <taxon>Halobacteria</taxon>
        <taxon>Halobacteriales</taxon>
        <taxon>Natrialbaceae</taxon>
        <taxon>Natronococcus</taxon>
    </lineage>
</organism>
<dbReference type="RefSeq" id="WP_148855782.1">
    <property type="nucleotide sequence ID" value="NZ_PHNJ01000001.1"/>
</dbReference>
<reference evidence="3" key="1">
    <citation type="submission" date="2017-11" db="EMBL/GenBank/DDBJ databases">
        <authorList>
            <person name="Kajale S.C."/>
            <person name="Sharma A."/>
        </authorList>
    </citation>
    <scope>NUCLEOTIDE SEQUENCE</scope>
    <source>
        <strain evidence="3">LS1_42</strain>
    </source>
</reference>